<evidence type="ECO:0000259" key="1">
    <source>
        <dbReference type="PROSITE" id="PS51118"/>
    </source>
</evidence>
<evidence type="ECO:0000313" key="2">
    <source>
        <dbReference type="EMBL" id="MCW6510777.1"/>
    </source>
</evidence>
<dbReference type="InterPro" id="IPR002577">
    <property type="entry name" value="HTH_HxlR"/>
</dbReference>
<name>A0AA41Z0P3_9HYPH</name>
<dbReference type="SUPFAM" id="SSF51604">
    <property type="entry name" value="Enolase C-terminal domain-like"/>
    <property type="match status" value="1"/>
</dbReference>
<gene>
    <name evidence="2" type="ORF">M8523_22445</name>
</gene>
<proteinExistence type="predicted"/>
<organism evidence="2 3">
    <name type="scientific">Lichenifustis flavocetrariae</name>
    <dbReference type="NCBI Taxonomy" id="2949735"/>
    <lineage>
        <taxon>Bacteria</taxon>
        <taxon>Pseudomonadati</taxon>
        <taxon>Pseudomonadota</taxon>
        <taxon>Alphaproteobacteria</taxon>
        <taxon>Hyphomicrobiales</taxon>
        <taxon>Lichenihabitantaceae</taxon>
        <taxon>Lichenifustis</taxon>
    </lineage>
</organism>
<dbReference type="Proteomes" id="UP001165667">
    <property type="component" value="Unassembled WGS sequence"/>
</dbReference>
<dbReference type="Gene3D" id="1.10.10.10">
    <property type="entry name" value="Winged helix-like DNA-binding domain superfamily/Winged helix DNA-binding domain"/>
    <property type="match status" value="1"/>
</dbReference>
<reference evidence="2" key="1">
    <citation type="submission" date="2022-05" db="EMBL/GenBank/DDBJ databases">
        <authorList>
            <person name="Pankratov T."/>
        </authorList>
    </citation>
    <scope>NUCLEOTIDE SEQUENCE</scope>
    <source>
        <strain evidence="2">BP6-180914</strain>
    </source>
</reference>
<dbReference type="EMBL" id="JAMOIM010000018">
    <property type="protein sequence ID" value="MCW6510777.1"/>
    <property type="molecule type" value="Genomic_DNA"/>
</dbReference>
<dbReference type="AlphaFoldDB" id="A0AA41Z0P3"/>
<dbReference type="InterPro" id="IPR036849">
    <property type="entry name" value="Enolase-like_C_sf"/>
</dbReference>
<accession>A0AA41Z0P3</accession>
<comment type="caution">
    <text evidence="2">The sequence shown here is derived from an EMBL/GenBank/DDBJ whole genome shotgun (WGS) entry which is preliminary data.</text>
</comment>
<dbReference type="InterPro" id="IPR036390">
    <property type="entry name" value="WH_DNA-bd_sf"/>
</dbReference>
<protein>
    <submittedName>
        <fullName evidence="2">Winged helix-turn-helix transcriptional regulator</fullName>
    </submittedName>
</protein>
<keyword evidence="3" id="KW-1185">Reference proteome</keyword>
<dbReference type="Pfam" id="PF01638">
    <property type="entry name" value="HxlR"/>
    <property type="match status" value="1"/>
</dbReference>
<dbReference type="SUPFAM" id="SSF46785">
    <property type="entry name" value="Winged helix' DNA-binding domain"/>
    <property type="match status" value="1"/>
</dbReference>
<dbReference type="InterPro" id="IPR036388">
    <property type="entry name" value="WH-like_DNA-bd_sf"/>
</dbReference>
<sequence length="113" mass="12179">MVDFHGRPASAAAALADIEALAPGRPMFAEEPLPPGEPAALAVLTERFRALENTGLIHRETDPFDGRLVRYCLSDQGGLLRPVLQALYDWGEVTAPALSIRFEPVKSPADDLA</sequence>
<dbReference type="RefSeq" id="WP_282587151.1">
    <property type="nucleotide sequence ID" value="NZ_JAMOIM010000018.1"/>
</dbReference>
<evidence type="ECO:0000313" key="3">
    <source>
        <dbReference type="Proteomes" id="UP001165667"/>
    </source>
</evidence>
<feature type="domain" description="HTH hxlR-type" evidence="1">
    <location>
        <begin position="1"/>
        <end position="99"/>
    </location>
</feature>
<dbReference type="PROSITE" id="PS51118">
    <property type="entry name" value="HTH_HXLR"/>
    <property type="match status" value="1"/>
</dbReference>